<name>A0A2S8SSP0_9BACT</name>
<dbReference type="NCBIfam" id="TIGR00649">
    <property type="entry name" value="MG423"/>
    <property type="match status" value="1"/>
</dbReference>
<evidence type="ECO:0000256" key="2">
    <source>
        <dbReference type="ARBA" id="ARBA00022722"/>
    </source>
</evidence>
<dbReference type="InterPro" id="IPR036866">
    <property type="entry name" value="RibonucZ/Hydroxyglut_hydro"/>
</dbReference>
<dbReference type="PANTHER" id="PTHR43694">
    <property type="entry name" value="RIBONUCLEASE J"/>
    <property type="match status" value="1"/>
</dbReference>
<keyword evidence="6 12" id="KW-0862">Zinc</keyword>
<dbReference type="GO" id="GO:0004534">
    <property type="term" value="F:5'-3' RNA exonuclease activity"/>
    <property type="evidence" value="ECO:0007669"/>
    <property type="project" value="UniProtKB-UniRule"/>
</dbReference>
<feature type="binding site" evidence="12">
    <location>
        <position position="73"/>
    </location>
    <ligand>
        <name>Zn(2+)</name>
        <dbReference type="ChEBI" id="CHEBI:29105"/>
        <label>1</label>
        <note>catalytic</note>
    </ligand>
</feature>
<sequence length="553" mass="60151">MSKEEIKIIPLGGVAEIGKNMMLYEFDNKILIVDCGVMFPDEEHPGVDLIIPDFTYLKENRNRIAGLALTHGHEDHVGAMGYFLSEFPNVPVYGGALTLGIMMTRLRESPVDPKSIKTHTVAPGETAQIGPFSVEWLRVGHSIPDACGLAITTELGTVIQSGDFKWDQSPVDGKAPMISRFAHYGEQGVLALLSDTTNSTRPGSCESESTVRPALERIFADAPGRILLATFGSNVHRVQQVLDIAHLYGRKVAYTGRSMLTICGIATELGYLTPPTPTIDIEQIDEVADDKLVIVMTGSQGEPMAALSKVARGQNRFLTLKDNDTVVFSSTPIPGNEASVYKVVNALCMHGVHVFRAPHDHVHVSGHGNRDDLKLMLNLTKPEFAIPYHGEPRHALAYADLCEEVGISRTTIPFLQVGDVLSVKPGHIDITGQVTAGAVLVDGLTIGDVGYSVLRDRKHLNDDGVVVATVILDKKSGAILSGPDITQRGFLHAPNNIEFLAKAEEKLEDKLQGMAGGISDENGLNRIVRETLSDIFWTQLRRRPLILPVVMEV</sequence>
<evidence type="ECO:0000256" key="6">
    <source>
        <dbReference type="ARBA" id="ARBA00022833"/>
    </source>
</evidence>
<proteinExistence type="inferred from homology"/>
<evidence type="ECO:0000313" key="14">
    <source>
        <dbReference type="EMBL" id="PQV63832.1"/>
    </source>
</evidence>
<feature type="binding site" evidence="9 11">
    <location>
        <begin position="363"/>
        <end position="367"/>
    </location>
    <ligand>
        <name>substrate</name>
    </ligand>
</feature>
<dbReference type="RefSeq" id="WP_105483675.1">
    <property type="nucleotide sequence ID" value="NZ_NIGF01000008.1"/>
</dbReference>
<evidence type="ECO:0000256" key="3">
    <source>
        <dbReference type="ARBA" id="ARBA00022723"/>
    </source>
</evidence>
<keyword evidence="8 9" id="KW-0694">RNA-binding</keyword>
<feature type="active site" description="Proton acceptor" evidence="10">
    <location>
        <position position="367"/>
    </location>
</feature>
<comment type="subunit">
    <text evidence="9">Homodimer, may be a subunit of the RNA degradosome.</text>
</comment>
<keyword evidence="2 9" id="KW-0540">Nuclease</keyword>
<comment type="subcellular location">
    <subcellularLocation>
        <location evidence="9">Cytoplasm</location>
    </subcellularLocation>
</comment>
<evidence type="ECO:0000256" key="9">
    <source>
        <dbReference type="HAMAP-Rule" id="MF_01491"/>
    </source>
</evidence>
<feature type="binding site" evidence="12">
    <location>
        <position position="442"/>
    </location>
    <ligand>
        <name>Ca(2+)</name>
        <dbReference type="ChEBI" id="CHEBI:29108"/>
    </ligand>
</feature>
<dbReference type="Gene3D" id="3.10.20.580">
    <property type="match status" value="1"/>
</dbReference>
<evidence type="ECO:0000256" key="12">
    <source>
        <dbReference type="PIRSR" id="PIRSR004803-3"/>
    </source>
</evidence>
<evidence type="ECO:0000256" key="5">
    <source>
        <dbReference type="ARBA" id="ARBA00022801"/>
    </source>
</evidence>
<feature type="binding site" evidence="12">
    <location>
        <position position="71"/>
    </location>
    <ligand>
        <name>Zn(2+)</name>
        <dbReference type="ChEBI" id="CHEBI:29105"/>
        <label>1</label>
        <note>catalytic</note>
    </ligand>
</feature>
<comment type="cofactor">
    <cofactor evidence="12">
        <name>Zn(2+)</name>
        <dbReference type="ChEBI" id="CHEBI:29105"/>
    </cofactor>
    <text evidence="12">Binds 2 Zn(2+) ions per subunit. It is not clear if Zn(2+) or Mg(2+) is physiologically important.</text>
</comment>
<keyword evidence="12" id="KW-0106">Calcium</keyword>
<dbReference type="Pfam" id="PF22505">
    <property type="entry name" value="RNase_J_b_CASP"/>
    <property type="match status" value="1"/>
</dbReference>
<keyword evidence="9" id="KW-0698">rRNA processing</keyword>
<reference evidence="14 15" key="1">
    <citation type="journal article" date="2018" name="Syst. Appl. Microbiol.">
        <title>Abditibacterium utsteinense sp. nov., the first cultivated member of candidate phylum FBP, isolated from ice-free Antarctic soil samples.</title>
        <authorList>
            <person name="Tahon G."/>
            <person name="Tytgat B."/>
            <person name="Lebbe L."/>
            <person name="Carlier A."/>
            <person name="Willems A."/>
        </authorList>
    </citation>
    <scope>NUCLEOTIDE SEQUENCE [LARGE SCALE GENOMIC DNA]</scope>
    <source>
        <strain evidence="14 15">LMG 29911</strain>
    </source>
</reference>
<dbReference type="InterPro" id="IPR001279">
    <property type="entry name" value="Metallo-B-lactamas"/>
</dbReference>
<organism evidence="14 15">
    <name type="scientific">Abditibacterium utsteinense</name>
    <dbReference type="NCBI Taxonomy" id="1960156"/>
    <lineage>
        <taxon>Bacteria</taxon>
        <taxon>Pseudomonadati</taxon>
        <taxon>Abditibacteriota</taxon>
        <taxon>Abditibacteriia</taxon>
        <taxon>Abditibacteriales</taxon>
        <taxon>Abditibacteriaceae</taxon>
        <taxon>Abditibacterium</taxon>
    </lineage>
</organism>
<feature type="active site" description="Proton donor" evidence="10">
    <location>
        <position position="195"/>
    </location>
</feature>
<dbReference type="EMBL" id="NIGF01000008">
    <property type="protein sequence ID" value="PQV63832.1"/>
    <property type="molecule type" value="Genomic_DNA"/>
</dbReference>
<dbReference type="SUPFAM" id="SSF56281">
    <property type="entry name" value="Metallo-hydrolase/oxidoreductase"/>
    <property type="match status" value="1"/>
</dbReference>
<dbReference type="HAMAP" id="MF_01491">
    <property type="entry name" value="RNase_J_bact"/>
    <property type="match status" value="1"/>
</dbReference>
<feature type="binding site" evidence="12">
    <location>
        <position position="75"/>
    </location>
    <ligand>
        <name>Zn(2+)</name>
        <dbReference type="ChEBI" id="CHEBI:29105"/>
        <label>1</label>
        <note>catalytic</note>
    </ligand>
</feature>
<dbReference type="SMART" id="SM00849">
    <property type="entry name" value="Lactamase_B"/>
    <property type="match status" value="1"/>
</dbReference>
<dbReference type="InParanoid" id="A0A2S8SSP0"/>
<comment type="cofactor">
    <cofactor evidence="12">
        <name>Ca(2+)</name>
        <dbReference type="ChEBI" id="CHEBI:29108"/>
    </cofactor>
    <text evidence="12">Binds 1 Ca(2+) cation per subunit. Seen in 1 crystal structure, it is not clear if it is physiologically important.</text>
</comment>
<dbReference type="CDD" id="cd07714">
    <property type="entry name" value="RNaseJ_MBL-fold"/>
    <property type="match status" value="1"/>
</dbReference>
<dbReference type="InterPro" id="IPR041636">
    <property type="entry name" value="RNase_J_C"/>
</dbReference>
<dbReference type="InterPro" id="IPR011108">
    <property type="entry name" value="RMMBL"/>
</dbReference>
<comment type="function">
    <text evidence="9">An RNase that has 5'-3' exonuclease and possibly endonuclease activity. Involved in maturation of rRNA and in some organisms also mRNA maturation and/or decay.</text>
</comment>
<dbReference type="PIRSF" id="PIRSF004803">
    <property type="entry name" value="RnjA"/>
    <property type="match status" value="1"/>
</dbReference>
<dbReference type="OrthoDB" id="9758375at2"/>
<dbReference type="Gene3D" id="3.40.50.10710">
    <property type="entry name" value="Metallo-hydrolase/oxidoreductase"/>
    <property type="match status" value="1"/>
</dbReference>
<keyword evidence="15" id="KW-1185">Reference proteome</keyword>
<dbReference type="FunCoup" id="A0A2S8SSP0">
    <property type="interactions" value="231"/>
</dbReference>
<keyword evidence="1 9" id="KW-0963">Cytoplasm</keyword>
<dbReference type="Pfam" id="PF00753">
    <property type="entry name" value="Lactamase_B"/>
    <property type="match status" value="1"/>
</dbReference>
<dbReference type="InterPro" id="IPR042173">
    <property type="entry name" value="RNase_J_2"/>
</dbReference>
<dbReference type="GO" id="GO:0004521">
    <property type="term" value="F:RNA endonuclease activity"/>
    <property type="evidence" value="ECO:0007669"/>
    <property type="project" value="UniProtKB-UniRule"/>
</dbReference>
<evidence type="ECO:0000259" key="13">
    <source>
        <dbReference type="SMART" id="SM00849"/>
    </source>
</evidence>
<dbReference type="Gene3D" id="3.60.15.10">
    <property type="entry name" value="Ribonuclease Z/Hydroxyacylglutathione hydrolase-like"/>
    <property type="match status" value="1"/>
</dbReference>
<keyword evidence="7 9" id="KW-0269">Exonuclease</keyword>
<evidence type="ECO:0000256" key="8">
    <source>
        <dbReference type="ARBA" id="ARBA00022884"/>
    </source>
</evidence>
<feature type="domain" description="Metallo-beta-lactamase" evidence="13">
    <location>
        <begin position="18"/>
        <end position="215"/>
    </location>
</feature>
<feature type="binding site" evidence="12">
    <location>
        <position position="389"/>
    </location>
    <ligand>
        <name>Zn(2+)</name>
        <dbReference type="ChEBI" id="CHEBI:29105"/>
        <label>1</label>
        <note>catalytic</note>
    </ligand>
</feature>
<feature type="binding site" evidence="12">
    <location>
        <position position="46"/>
    </location>
    <ligand>
        <name>Ca(2+)</name>
        <dbReference type="ChEBI" id="CHEBI:29108"/>
    </ligand>
</feature>
<dbReference type="PANTHER" id="PTHR43694:SF1">
    <property type="entry name" value="RIBONUCLEASE J"/>
    <property type="match status" value="1"/>
</dbReference>
<protein>
    <recommendedName>
        <fullName evidence="9">Ribonuclease J</fullName>
        <shortName evidence="9">RNase J</shortName>
        <ecNumber evidence="9">3.1.-.-</ecNumber>
    </recommendedName>
</protein>
<comment type="similarity">
    <text evidence="9">Belongs to the metallo-beta-lactamase superfamily. RNA-metabolizing metallo-beta-lactamase-like family. Bacterial RNase J subfamily.</text>
</comment>
<dbReference type="GO" id="GO:0008270">
    <property type="term" value="F:zinc ion binding"/>
    <property type="evidence" value="ECO:0007669"/>
    <property type="project" value="InterPro"/>
</dbReference>
<evidence type="ECO:0000256" key="1">
    <source>
        <dbReference type="ARBA" id="ARBA00022490"/>
    </source>
</evidence>
<dbReference type="GO" id="GO:0005737">
    <property type="term" value="C:cytoplasm"/>
    <property type="evidence" value="ECO:0007669"/>
    <property type="project" value="UniProtKB-SubCell"/>
</dbReference>
<evidence type="ECO:0000256" key="4">
    <source>
        <dbReference type="ARBA" id="ARBA00022759"/>
    </source>
</evidence>
<dbReference type="PROSITE" id="PS01292">
    <property type="entry name" value="UPF0036"/>
    <property type="match status" value="1"/>
</dbReference>
<keyword evidence="3 12" id="KW-0479">Metal-binding</keyword>
<feature type="binding site" evidence="12">
    <location>
        <position position="141"/>
    </location>
    <ligand>
        <name>Zn(2+)</name>
        <dbReference type="ChEBI" id="CHEBI:29105"/>
        <label>1</label>
        <note>catalytic</note>
    </ligand>
</feature>
<dbReference type="GO" id="GO:0006364">
    <property type="term" value="P:rRNA processing"/>
    <property type="evidence" value="ECO:0007669"/>
    <property type="project" value="UniProtKB-UniRule"/>
</dbReference>
<feature type="binding site" evidence="12">
    <location>
        <position position="163"/>
    </location>
    <ligand>
        <name>Zn(2+)</name>
        <dbReference type="ChEBI" id="CHEBI:29105"/>
        <label>1</label>
        <note>catalytic</note>
    </ligand>
</feature>
<feature type="binding site" evidence="12">
    <location>
        <position position="48"/>
    </location>
    <ligand>
        <name>Ca(2+)</name>
        <dbReference type="ChEBI" id="CHEBI:29108"/>
    </ligand>
</feature>
<dbReference type="InterPro" id="IPR055132">
    <property type="entry name" value="RNase_J_b_CASP"/>
</dbReference>
<keyword evidence="4 9" id="KW-0255">Endonuclease</keyword>
<keyword evidence="5 9" id="KW-0378">Hydrolase</keyword>
<dbReference type="AlphaFoldDB" id="A0A2S8SSP0"/>
<evidence type="ECO:0000256" key="7">
    <source>
        <dbReference type="ARBA" id="ARBA00022839"/>
    </source>
</evidence>
<dbReference type="InterPro" id="IPR001587">
    <property type="entry name" value="RNase_J_CS"/>
</dbReference>
<comment type="caution">
    <text evidence="14">The sequence shown here is derived from an EMBL/GenBank/DDBJ whole genome shotgun (WGS) entry which is preliminary data.</text>
</comment>
<dbReference type="EC" id="3.1.-.-" evidence="9"/>
<evidence type="ECO:0000256" key="10">
    <source>
        <dbReference type="PIRSR" id="PIRSR004803-1"/>
    </source>
</evidence>
<dbReference type="InterPro" id="IPR004613">
    <property type="entry name" value="RNase_J"/>
</dbReference>
<dbReference type="Pfam" id="PF17770">
    <property type="entry name" value="RNase_J_C"/>
    <property type="match status" value="1"/>
</dbReference>
<accession>A0A2S8SSP0</accession>
<dbReference type="Proteomes" id="UP000237684">
    <property type="component" value="Unassembled WGS sequence"/>
</dbReference>
<feature type="binding site" evidence="12">
    <location>
        <position position="76"/>
    </location>
    <ligand>
        <name>Zn(2+)</name>
        <dbReference type="ChEBI" id="CHEBI:29105"/>
        <label>1</label>
        <note>catalytic</note>
    </ligand>
</feature>
<dbReference type="Pfam" id="PF07521">
    <property type="entry name" value="RMMBL"/>
    <property type="match status" value="1"/>
</dbReference>
<dbReference type="InterPro" id="IPR030854">
    <property type="entry name" value="RNase_J_bac"/>
</dbReference>
<evidence type="ECO:0000313" key="15">
    <source>
        <dbReference type="Proteomes" id="UP000237684"/>
    </source>
</evidence>
<evidence type="ECO:0000256" key="11">
    <source>
        <dbReference type="PIRSR" id="PIRSR004803-2"/>
    </source>
</evidence>
<dbReference type="GO" id="GO:0003723">
    <property type="term" value="F:RNA binding"/>
    <property type="evidence" value="ECO:0007669"/>
    <property type="project" value="UniProtKB-UniRule"/>
</dbReference>
<gene>
    <name evidence="9" type="primary">rnj</name>
    <name evidence="14" type="ORF">B1R32_10836</name>
</gene>